<feature type="domain" description="Glycine transporter" evidence="9">
    <location>
        <begin position="3"/>
        <end position="77"/>
    </location>
</feature>
<comment type="caution">
    <text evidence="10">The sequence shown here is derived from an EMBL/GenBank/DDBJ whole genome shotgun (WGS) entry which is preliminary data.</text>
</comment>
<feature type="compositionally biased region" description="Basic and acidic residues" evidence="7">
    <location>
        <begin position="342"/>
        <end position="361"/>
    </location>
</feature>
<keyword evidence="3" id="KW-1003">Cell membrane</keyword>
<proteinExistence type="inferred from homology"/>
<evidence type="ECO:0000256" key="1">
    <source>
        <dbReference type="ARBA" id="ARBA00004651"/>
    </source>
</evidence>
<keyword evidence="11" id="KW-1185">Reference proteome</keyword>
<keyword evidence="6 8" id="KW-0472">Membrane</keyword>
<organism evidence="10 11">
    <name type="scientific">Lentzea flava</name>
    <dbReference type="NCBI Taxonomy" id="103732"/>
    <lineage>
        <taxon>Bacteria</taxon>
        <taxon>Bacillati</taxon>
        <taxon>Actinomycetota</taxon>
        <taxon>Actinomycetes</taxon>
        <taxon>Pseudonocardiales</taxon>
        <taxon>Pseudonocardiaceae</taxon>
        <taxon>Lentzea</taxon>
    </lineage>
</organism>
<feature type="compositionally biased region" description="Low complexity" evidence="7">
    <location>
        <begin position="284"/>
        <end position="294"/>
    </location>
</feature>
<gene>
    <name evidence="10" type="ORF">GCM10010178_89880</name>
</gene>
<feature type="transmembrane region" description="Helical" evidence="8">
    <location>
        <begin position="172"/>
        <end position="194"/>
    </location>
</feature>
<evidence type="ECO:0000256" key="3">
    <source>
        <dbReference type="ARBA" id="ARBA00022475"/>
    </source>
</evidence>
<dbReference type="PANTHER" id="PTHR30506:SF3">
    <property type="entry name" value="UPF0126 INNER MEMBRANE PROTEIN YADS-RELATED"/>
    <property type="match status" value="1"/>
</dbReference>
<feature type="transmembrane region" description="Helical" evidence="8">
    <location>
        <begin position="85"/>
        <end position="103"/>
    </location>
</feature>
<keyword evidence="5 8" id="KW-1133">Transmembrane helix</keyword>
<dbReference type="InterPro" id="IPR005115">
    <property type="entry name" value="Gly_transporter"/>
</dbReference>
<evidence type="ECO:0000256" key="2">
    <source>
        <dbReference type="ARBA" id="ARBA00008193"/>
    </source>
</evidence>
<evidence type="ECO:0000313" key="11">
    <source>
        <dbReference type="Proteomes" id="UP000649573"/>
    </source>
</evidence>
<comment type="similarity">
    <text evidence="2">Belongs to the UPF0126 family.</text>
</comment>
<name>A0ABQ2VGF5_9PSEU</name>
<evidence type="ECO:0000259" key="9">
    <source>
        <dbReference type="Pfam" id="PF03458"/>
    </source>
</evidence>
<keyword evidence="4 8" id="KW-0812">Transmembrane</keyword>
<evidence type="ECO:0000256" key="6">
    <source>
        <dbReference type="ARBA" id="ARBA00023136"/>
    </source>
</evidence>
<accession>A0ABQ2VGF5</accession>
<sequence length="361" mass="38900">MFILEAIGIVAFAVAGATEAIRARLDLFGVTVSAIVTAIGGGVIRDILLGVHPPVGMATWWYLVACTATAMLVFCLYPRLTGHRLLLQAADAIGLALFAVTGTTKAMELATPVHVATMIGMLNGVGGGVLRDMLLRRIPSVLRVELYALPALAGSLILALDQQYHLLPNQMTTLVAMLIIFTTRMAAVLFDWNLPVRRTKETKPKNLLPEDGAERTLPLPRFTATHSPMTPPHVLPTKANPAPRQAARHPPPRDRRPPGNRTPFTNQHRASDVRPAAFRTETGSTRASSTAAHPAHPPTGSPAQEHPSRRRPETTQAGQAPGPHADRAHRSGSAARPAIADPRVHQTEVRRAGPETRWTSD</sequence>
<protein>
    <recommendedName>
        <fullName evidence="9">Glycine transporter domain-containing protein</fullName>
    </recommendedName>
</protein>
<dbReference type="RefSeq" id="WP_189259910.1">
    <property type="nucleotide sequence ID" value="NZ_BMRE01000097.1"/>
</dbReference>
<comment type="subcellular location">
    <subcellularLocation>
        <location evidence="1">Cell membrane</location>
        <topology evidence="1">Multi-pass membrane protein</topology>
    </subcellularLocation>
</comment>
<evidence type="ECO:0000256" key="5">
    <source>
        <dbReference type="ARBA" id="ARBA00022989"/>
    </source>
</evidence>
<dbReference type="Pfam" id="PF03458">
    <property type="entry name" value="Gly_transporter"/>
    <property type="match status" value="2"/>
</dbReference>
<evidence type="ECO:0000256" key="8">
    <source>
        <dbReference type="SAM" id="Phobius"/>
    </source>
</evidence>
<feature type="transmembrane region" description="Helical" evidence="8">
    <location>
        <begin position="27"/>
        <end position="48"/>
    </location>
</feature>
<feature type="transmembrane region" description="Helical" evidence="8">
    <location>
        <begin position="109"/>
        <end position="130"/>
    </location>
</feature>
<evidence type="ECO:0000256" key="4">
    <source>
        <dbReference type="ARBA" id="ARBA00022692"/>
    </source>
</evidence>
<evidence type="ECO:0000313" key="10">
    <source>
        <dbReference type="EMBL" id="GGU85781.1"/>
    </source>
</evidence>
<dbReference type="EMBL" id="BMRE01000097">
    <property type="protein sequence ID" value="GGU85781.1"/>
    <property type="molecule type" value="Genomic_DNA"/>
</dbReference>
<feature type="transmembrane region" description="Helical" evidence="8">
    <location>
        <begin position="60"/>
        <end position="78"/>
    </location>
</feature>
<feature type="region of interest" description="Disordered" evidence="7">
    <location>
        <begin position="221"/>
        <end position="361"/>
    </location>
</feature>
<evidence type="ECO:0000256" key="7">
    <source>
        <dbReference type="SAM" id="MobiDB-lite"/>
    </source>
</evidence>
<dbReference type="Proteomes" id="UP000649573">
    <property type="component" value="Unassembled WGS sequence"/>
</dbReference>
<dbReference type="PANTHER" id="PTHR30506">
    <property type="entry name" value="INNER MEMBRANE PROTEIN"/>
    <property type="match status" value="1"/>
</dbReference>
<feature type="transmembrane region" description="Helical" evidence="8">
    <location>
        <begin position="142"/>
        <end position="160"/>
    </location>
</feature>
<feature type="domain" description="Glycine transporter" evidence="9">
    <location>
        <begin position="89"/>
        <end position="159"/>
    </location>
</feature>
<reference evidence="11" key="1">
    <citation type="journal article" date="2019" name="Int. J. Syst. Evol. Microbiol.">
        <title>The Global Catalogue of Microorganisms (GCM) 10K type strain sequencing project: providing services to taxonomists for standard genome sequencing and annotation.</title>
        <authorList>
            <consortium name="The Broad Institute Genomics Platform"/>
            <consortium name="The Broad Institute Genome Sequencing Center for Infectious Disease"/>
            <person name="Wu L."/>
            <person name="Ma J."/>
        </authorList>
    </citation>
    <scope>NUCLEOTIDE SEQUENCE [LARGE SCALE GENOMIC DNA]</scope>
    <source>
        <strain evidence="11">JCM 3296</strain>
    </source>
</reference>